<reference evidence="1 2" key="1">
    <citation type="submission" date="2020-02" db="EMBL/GenBank/DDBJ databases">
        <title>Synteny-based analysis reveals conserved mechanism for high triclosan tolerance in Pseudomonas, as well as instances of horizontal transfer.</title>
        <authorList>
            <person name="Mcfarland A.G."/>
            <person name="Bertucci H.K."/>
            <person name="Litmann E."/>
            <person name="Shen J."/>
            <person name="Huttenhower C."/>
            <person name="Hartmann E.M."/>
        </authorList>
    </citation>
    <scope>NUCLEOTIDE SEQUENCE [LARGE SCALE GENOMIC DNA]</scope>
    <source>
        <strain evidence="1 2">115A1</strain>
    </source>
</reference>
<name>A0ABR5YWG4_9GAMM</name>
<dbReference type="SUPFAM" id="SSF52833">
    <property type="entry name" value="Thioredoxin-like"/>
    <property type="match status" value="1"/>
</dbReference>
<dbReference type="CDD" id="cd02980">
    <property type="entry name" value="TRX_Fd_family"/>
    <property type="match status" value="1"/>
</dbReference>
<keyword evidence="2" id="KW-1185">Reference proteome</keyword>
<organism evidence="1 2">
    <name type="scientific">Stutzerimonas azotifigens</name>
    <dbReference type="NCBI Taxonomy" id="291995"/>
    <lineage>
        <taxon>Bacteria</taxon>
        <taxon>Pseudomonadati</taxon>
        <taxon>Pseudomonadota</taxon>
        <taxon>Gammaproteobacteria</taxon>
        <taxon>Pseudomonadales</taxon>
        <taxon>Pseudomonadaceae</taxon>
        <taxon>Stutzerimonas</taxon>
    </lineage>
</organism>
<evidence type="ECO:0000313" key="1">
    <source>
        <dbReference type="EMBL" id="MBA1272278.1"/>
    </source>
</evidence>
<dbReference type="EMBL" id="JAAMRF010000001">
    <property type="protein sequence ID" value="MBA1272278.1"/>
    <property type="molecule type" value="Genomic_DNA"/>
</dbReference>
<dbReference type="Proteomes" id="UP000786387">
    <property type="component" value="Unassembled WGS sequence"/>
</dbReference>
<sequence length="244" mass="26985">MHMVVDNASFYSRVLFVGPDLSHGSLAELFQRQLVALRGEAALADVVDTTEGFDGLWRRVGQALETDEGALLLVDMEPQSSGPYLDWLRSELARLGAPQRLFVAAQGAERDEAGLAALIAMRERHLGCEVIPALADKHDWSRIPPHRYRVLLCNGPRCTRRGALPLWKMLRQQLVAAGRLEGAEGVHITRTHCQFPCDLGPTLSVYPPGAWYRVPDEAAVIRLVEEQLIAGRPVPELLMEPPAD</sequence>
<dbReference type="Gene3D" id="3.40.30.10">
    <property type="entry name" value="Glutaredoxin"/>
    <property type="match status" value="1"/>
</dbReference>
<dbReference type="InterPro" id="IPR036249">
    <property type="entry name" value="Thioredoxin-like_sf"/>
</dbReference>
<comment type="caution">
    <text evidence="1">The sequence shown here is derived from an EMBL/GenBank/DDBJ whole genome shotgun (WGS) entry which is preliminary data.</text>
</comment>
<proteinExistence type="predicted"/>
<evidence type="ECO:0000313" key="2">
    <source>
        <dbReference type="Proteomes" id="UP000786387"/>
    </source>
</evidence>
<accession>A0ABR5YWG4</accession>
<protein>
    <submittedName>
        <fullName evidence="1">(2Fe-2S) ferredoxin domain-containing protein</fullName>
    </submittedName>
</protein>
<gene>
    <name evidence="1" type="ORF">G7026_02795</name>
</gene>